<evidence type="ECO:0000313" key="2">
    <source>
        <dbReference type="EMBL" id="KAJ7754050.1"/>
    </source>
</evidence>
<reference evidence="2" key="1">
    <citation type="submission" date="2023-03" db="EMBL/GenBank/DDBJ databases">
        <title>Massive genome expansion in bonnet fungi (Mycena s.s.) driven by repeated elements and novel gene families across ecological guilds.</title>
        <authorList>
            <consortium name="Lawrence Berkeley National Laboratory"/>
            <person name="Harder C.B."/>
            <person name="Miyauchi S."/>
            <person name="Viragh M."/>
            <person name="Kuo A."/>
            <person name="Thoen E."/>
            <person name="Andreopoulos B."/>
            <person name="Lu D."/>
            <person name="Skrede I."/>
            <person name="Drula E."/>
            <person name="Henrissat B."/>
            <person name="Morin E."/>
            <person name="Kohler A."/>
            <person name="Barry K."/>
            <person name="LaButti K."/>
            <person name="Morin E."/>
            <person name="Salamov A."/>
            <person name="Lipzen A."/>
            <person name="Mereny Z."/>
            <person name="Hegedus B."/>
            <person name="Baldrian P."/>
            <person name="Stursova M."/>
            <person name="Weitz H."/>
            <person name="Taylor A."/>
            <person name="Grigoriev I.V."/>
            <person name="Nagy L.G."/>
            <person name="Martin F."/>
            <person name="Kauserud H."/>
        </authorList>
    </citation>
    <scope>NUCLEOTIDE SEQUENCE</scope>
    <source>
        <strain evidence="2">CBHHK182m</strain>
    </source>
</reference>
<dbReference type="Proteomes" id="UP001215598">
    <property type="component" value="Unassembled WGS sequence"/>
</dbReference>
<accession>A0AAD7NAV7</accession>
<name>A0AAD7NAV7_9AGAR</name>
<dbReference type="EMBL" id="JARKIB010000053">
    <property type="protein sequence ID" value="KAJ7754050.1"/>
    <property type="molecule type" value="Genomic_DNA"/>
</dbReference>
<sequence length="188" mass="20379">MPPRRRSAPTAPSQTGSQAPSTAPPPTGSKLKQALGKLKQEQSLLRPALRLGKAAVTGIGIPGIEGIVNGVIELEQMVSTMRGNKQDLVKLKKHLDALDAVDCSNVEGDLKQRVETLKKELRPIITDHNQIVKRTKIMGFVNSKEDKEVIQTIQNSIISCIQDFTFHGAISIEKLVAGLTPQGDPEEC</sequence>
<keyword evidence="3" id="KW-1185">Reference proteome</keyword>
<dbReference type="InterPro" id="IPR059179">
    <property type="entry name" value="MLKL-like_MCAfunc"/>
</dbReference>
<protein>
    <submittedName>
        <fullName evidence="2">Uncharacterized protein</fullName>
    </submittedName>
</protein>
<feature type="region of interest" description="Disordered" evidence="1">
    <location>
        <begin position="1"/>
        <end position="30"/>
    </location>
</feature>
<evidence type="ECO:0000313" key="3">
    <source>
        <dbReference type="Proteomes" id="UP001215598"/>
    </source>
</evidence>
<dbReference type="CDD" id="cd21037">
    <property type="entry name" value="MLKL_NTD"/>
    <property type="match status" value="1"/>
</dbReference>
<organism evidence="2 3">
    <name type="scientific">Mycena metata</name>
    <dbReference type="NCBI Taxonomy" id="1033252"/>
    <lineage>
        <taxon>Eukaryota</taxon>
        <taxon>Fungi</taxon>
        <taxon>Dikarya</taxon>
        <taxon>Basidiomycota</taxon>
        <taxon>Agaricomycotina</taxon>
        <taxon>Agaricomycetes</taxon>
        <taxon>Agaricomycetidae</taxon>
        <taxon>Agaricales</taxon>
        <taxon>Marasmiineae</taxon>
        <taxon>Mycenaceae</taxon>
        <taxon>Mycena</taxon>
    </lineage>
</organism>
<evidence type="ECO:0000256" key="1">
    <source>
        <dbReference type="SAM" id="MobiDB-lite"/>
    </source>
</evidence>
<proteinExistence type="predicted"/>
<dbReference type="AlphaFoldDB" id="A0AAD7NAV7"/>
<gene>
    <name evidence="2" type="ORF">B0H16DRAFT_755534</name>
</gene>
<comment type="caution">
    <text evidence="2">The sequence shown here is derived from an EMBL/GenBank/DDBJ whole genome shotgun (WGS) entry which is preliminary data.</text>
</comment>